<dbReference type="OrthoDB" id="9998363at2759"/>
<dbReference type="EMBL" id="KB632006">
    <property type="protein sequence ID" value="ERL87978.1"/>
    <property type="molecule type" value="Genomic_DNA"/>
</dbReference>
<organism evidence="2 3">
    <name type="scientific">Dendroctonus ponderosae</name>
    <name type="common">Mountain pine beetle</name>
    <dbReference type="NCBI Taxonomy" id="77166"/>
    <lineage>
        <taxon>Eukaryota</taxon>
        <taxon>Metazoa</taxon>
        <taxon>Ecdysozoa</taxon>
        <taxon>Arthropoda</taxon>
        <taxon>Hexapoda</taxon>
        <taxon>Insecta</taxon>
        <taxon>Pterygota</taxon>
        <taxon>Neoptera</taxon>
        <taxon>Endopterygota</taxon>
        <taxon>Coleoptera</taxon>
        <taxon>Polyphaga</taxon>
        <taxon>Cucujiformia</taxon>
        <taxon>Curculionidae</taxon>
        <taxon>Scolytinae</taxon>
        <taxon>Dendroctonus</taxon>
    </lineage>
</organism>
<reference evidence="2 3" key="1">
    <citation type="journal article" date="2013" name="Genome Biol.">
        <title>Draft genome of the mountain pine beetle, Dendroctonus ponderosae Hopkins, a major forest pest.</title>
        <authorList>
            <person name="Keeling C.I."/>
            <person name="Yuen M.M."/>
            <person name="Liao N.Y."/>
            <person name="Docking T.R."/>
            <person name="Chan S.K."/>
            <person name="Taylor G.A."/>
            <person name="Palmquist D.L."/>
            <person name="Jackman S.D."/>
            <person name="Nguyen A."/>
            <person name="Li M."/>
            <person name="Henderson H."/>
            <person name="Janes J.K."/>
            <person name="Zhao Y."/>
            <person name="Pandoh P."/>
            <person name="Moore R."/>
            <person name="Sperling F.A."/>
            <person name="Huber D.P."/>
            <person name="Birol I."/>
            <person name="Jones S.J."/>
            <person name="Bohlmann J."/>
        </authorList>
    </citation>
    <scope>NUCLEOTIDE SEQUENCE</scope>
</reference>
<evidence type="ECO:0000313" key="3">
    <source>
        <dbReference type="Proteomes" id="UP000030742"/>
    </source>
</evidence>
<gene>
    <name evidence="2" type="ORF">D910_05366</name>
</gene>
<feature type="non-terminal residue" evidence="2">
    <location>
        <position position="203"/>
    </location>
</feature>
<feature type="compositionally biased region" description="Polar residues" evidence="1">
    <location>
        <begin position="1"/>
        <end position="10"/>
    </location>
</feature>
<feature type="region of interest" description="Disordered" evidence="1">
    <location>
        <begin position="1"/>
        <end position="27"/>
    </location>
</feature>
<sequence length="203" mass="22107">MEVQHQSPLNSLLPDPGASPISGSSSESLVGDWTSPLIPLSPTRSFESKSALSSPGALLVPGRVTASVSIPQGAMTVNIEPLMLLGKSDVQQVGALQQVSGKIVIDLWHSAGVTCFGTLDLDKKSKSVWNPEVHWVRAVKLSDDCHTYNVQLKFQPSYRGRQQPKLVLQAVRNIEPGQELQLWFSEDILAMLQVVFLNPSNIQ</sequence>
<accession>U4U6N3</accession>
<evidence type="ECO:0000256" key="1">
    <source>
        <dbReference type="SAM" id="MobiDB-lite"/>
    </source>
</evidence>
<dbReference type="AlphaFoldDB" id="U4U6N3"/>
<evidence type="ECO:0008006" key="4">
    <source>
        <dbReference type="Google" id="ProtNLM"/>
    </source>
</evidence>
<name>U4U6N3_DENPD</name>
<dbReference type="Proteomes" id="UP000030742">
    <property type="component" value="Unassembled WGS sequence"/>
</dbReference>
<evidence type="ECO:0000313" key="2">
    <source>
        <dbReference type="EMBL" id="ERL87978.1"/>
    </source>
</evidence>
<proteinExistence type="predicted"/>
<protein>
    <recommendedName>
        <fullName evidence="4">SET domain-containing protein</fullName>
    </recommendedName>
</protein>